<reference evidence="2 3" key="1">
    <citation type="journal article" date="2013" name="PLoS Genet.">
        <title>Comparative genome structure, secondary metabolite, and effector coding capacity across Cochliobolus pathogens.</title>
        <authorList>
            <person name="Condon B.J."/>
            <person name="Leng Y."/>
            <person name="Wu D."/>
            <person name="Bushley K.E."/>
            <person name="Ohm R.A."/>
            <person name="Otillar R."/>
            <person name="Martin J."/>
            <person name="Schackwitz W."/>
            <person name="Grimwood J."/>
            <person name="MohdZainudin N."/>
            <person name="Xue C."/>
            <person name="Wang R."/>
            <person name="Manning V.A."/>
            <person name="Dhillon B."/>
            <person name="Tu Z.J."/>
            <person name="Steffenson B.J."/>
            <person name="Salamov A."/>
            <person name="Sun H."/>
            <person name="Lowry S."/>
            <person name="LaButti K."/>
            <person name="Han J."/>
            <person name="Copeland A."/>
            <person name="Lindquist E."/>
            <person name="Barry K."/>
            <person name="Schmutz J."/>
            <person name="Baker S.E."/>
            <person name="Ciuffetti L.M."/>
            <person name="Grigoriev I.V."/>
            <person name="Zhong S."/>
            <person name="Turgeon B.G."/>
        </authorList>
    </citation>
    <scope>NUCLEOTIDE SEQUENCE [LARGE SCALE GENOMIC DNA]</scope>
    <source>
        <strain evidence="2 3">FI3</strain>
    </source>
</reference>
<dbReference type="AlphaFoldDB" id="W7ETM0"/>
<keyword evidence="3" id="KW-1185">Reference proteome</keyword>
<keyword evidence="1" id="KW-0732">Signal</keyword>
<dbReference type="GeneID" id="26253679"/>
<evidence type="ECO:0000313" key="3">
    <source>
        <dbReference type="Proteomes" id="UP000054337"/>
    </source>
</evidence>
<sequence>MQFSTAIIALAMGQLFQLGGVAALPTEIGVDVSVPKVAADVAAKVHTIEKRRDHTACACQTSSGGEIDAAATARVAGFNTNRWVLDIFETQRFQGGAKFTGYYVRGKNGAGVSGDGFYNECRQNGAADSTCF</sequence>
<name>W7ETM0_BIPV3</name>
<evidence type="ECO:0000256" key="1">
    <source>
        <dbReference type="SAM" id="SignalP"/>
    </source>
</evidence>
<dbReference type="OrthoDB" id="3674944at2759"/>
<dbReference type="HOGENOM" id="CLU_1916721_0_0_1"/>
<accession>W7ETM0</accession>
<dbReference type="Proteomes" id="UP000054337">
    <property type="component" value="Unassembled WGS sequence"/>
</dbReference>
<protein>
    <submittedName>
        <fullName evidence="2">Uncharacterized protein</fullName>
    </submittedName>
</protein>
<proteinExistence type="predicted"/>
<feature type="signal peptide" evidence="1">
    <location>
        <begin position="1"/>
        <end position="23"/>
    </location>
</feature>
<dbReference type="EMBL" id="KI968730">
    <property type="protein sequence ID" value="EUN27342.1"/>
    <property type="molecule type" value="Genomic_DNA"/>
</dbReference>
<feature type="chain" id="PRO_5004894430" evidence="1">
    <location>
        <begin position="24"/>
        <end position="132"/>
    </location>
</feature>
<dbReference type="RefSeq" id="XP_014556920.1">
    <property type="nucleotide sequence ID" value="XM_014701434.1"/>
</dbReference>
<gene>
    <name evidence="2" type="ORF">COCVIDRAFT_26317</name>
</gene>
<organism evidence="2 3">
    <name type="scientific">Bipolaris victoriae (strain FI3)</name>
    <name type="common">Victoria blight of oats agent</name>
    <name type="synonym">Cochliobolus victoriae</name>
    <dbReference type="NCBI Taxonomy" id="930091"/>
    <lineage>
        <taxon>Eukaryota</taxon>
        <taxon>Fungi</taxon>
        <taxon>Dikarya</taxon>
        <taxon>Ascomycota</taxon>
        <taxon>Pezizomycotina</taxon>
        <taxon>Dothideomycetes</taxon>
        <taxon>Pleosporomycetidae</taxon>
        <taxon>Pleosporales</taxon>
        <taxon>Pleosporineae</taxon>
        <taxon>Pleosporaceae</taxon>
        <taxon>Bipolaris</taxon>
    </lineage>
</organism>
<evidence type="ECO:0000313" key="2">
    <source>
        <dbReference type="EMBL" id="EUN27342.1"/>
    </source>
</evidence>